<dbReference type="SMART" id="SM00347">
    <property type="entry name" value="HTH_MARR"/>
    <property type="match status" value="1"/>
</dbReference>
<dbReference type="PROSITE" id="PS50995">
    <property type="entry name" value="HTH_MARR_2"/>
    <property type="match status" value="1"/>
</dbReference>
<dbReference type="InterPro" id="IPR039422">
    <property type="entry name" value="MarR/SlyA-like"/>
</dbReference>
<dbReference type="Pfam" id="PF01047">
    <property type="entry name" value="MarR"/>
    <property type="match status" value="1"/>
</dbReference>
<dbReference type="SUPFAM" id="SSF46785">
    <property type="entry name" value="Winged helix' DNA-binding domain"/>
    <property type="match status" value="1"/>
</dbReference>
<proteinExistence type="predicted"/>
<dbReference type="EMBL" id="VIGW01000016">
    <property type="protein sequence ID" value="TWS17889.1"/>
    <property type="molecule type" value="Genomic_DNA"/>
</dbReference>
<evidence type="ECO:0000313" key="4">
    <source>
        <dbReference type="Proteomes" id="UP000317291"/>
    </source>
</evidence>
<dbReference type="PANTHER" id="PTHR33164">
    <property type="entry name" value="TRANSCRIPTIONAL REGULATOR, MARR FAMILY"/>
    <property type="match status" value="1"/>
</dbReference>
<evidence type="ECO:0000259" key="2">
    <source>
        <dbReference type="PROSITE" id="PS50995"/>
    </source>
</evidence>
<keyword evidence="4" id="KW-1185">Reference proteome</keyword>
<feature type="compositionally biased region" description="Low complexity" evidence="1">
    <location>
        <begin position="17"/>
        <end position="28"/>
    </location>
</feature>
<dbReference type="GO" id="GO:0003700">
    <property type="term" value="F:DNA-binding transcription factor activity"/>
    <property type="evidence" value="ECO:0007669"/>
    <property type="project" value="InterPro"/>
</dbReference>
<gene>
    <name evidence="3" type="ORF">FK529_18080</name>
</gene>
<dbReference type="GO" id="GO:0006950">
    <property type="term" value="P:response to stress"/>
    <property type="evidence" value="ECO:0007669"/>
    <property type="project" value="TreeGrafter"/>
</dbReference>
<comment type="caution">
    <text evidence="3">The sequence shown here is derived from an EMBL/GenBank/DDBJ whole genome shotgun (WGS) entry which is preliminary data.</text>
</comment>
<dbReference type="PRINTS" id="PR00598">
    <property type="entry name" value="HTHMARR"/>
</dbReference>
<dbReference type="RefSeq" id="WP_146563835.1">
    <property type="nucleotide sequence ID" value="NZ_VIGW01000016.1"/>
</dbReference>
<organism evidence="3 4">
    <name type="scientific">Tsukamurella asaccharolytica</name>
    <dbReference type="NCBI Taxonomy" id="2592067"/>
    <lineage>
        <taxon>Bacteria</taxon>
        <taxon>Bacillati</taxon>
        <taxon>Actinomycetota</taxon>
        <taxon>Actinomycetes</taxon>
        <taxon>Mycobacteriales</taxon>
        <taxon>Tsukamurellaceae</taxon>
        <taxon>Tsukamurella</taxon>
    </lineage>
</organism>
<dbReference type="Proteomes" id="UP000317291">
    <property type="component" value="Unassembled WGS sequence"/>
</dbReference>
<dbReference type="InterPro" id="IPR036388">
    <property type="entry name" value="WH-like_DNA-bd_sf"/>
</dbReference>
<dbReference type="InterPro" id="IPR036390">
    <property type="entry name" value="WH_DNA-bd_sf"/>
</dbReference>
<protein>
    <submittedName>
        <fullName evidence="3">MarR family transcriptional regulator</fullName>
    </submittedName>
</protein>
<name>A0A5C5R4C4_9ACTN</name>
<reference evidence="3 4" key="1">
    <citation type="submission" date="2019-06" db="EMBL/GenBank/DDBJ databases">
        <title>Tsukamurella conjunctivitidis sp. nov., Tsukamurella assacharolytica sp. nov. and Tsukamurella sputae sp. nov. isolated from patients with conjunctivitis, bacteraemia (lymphoma) and respiratory infection (sputum) in Hong Kong.</title>
        <authorList>
            <person name="Teng J.L.L."/>
            <person name="Lee H.H."/>
            <person name="Fong J.Y.H."/>
            <person name="Fok K.M.N."/>
            <person name="Lau S.K.P."/>
            <person name="Woo P.C.Y."/>
        </authorList>
    </citation>
    <scope>NUCLEOTIDE SEQUENCE [LARGE SCALE GENOMIC DNA]</scope>
    <source>
        <strain evidence="3 4">HKU71</strain>
    </source>
</reference>
<feature type="region of interest" description="Disordered" evidence="1">
    <location>
        <begin position="1"/>
        <end position="28"/>
    </location>
</feature>
<evidence type="ECO:0000256" key="1">
    <source>
        <dbReference type="SAM" id="MobiDB-lite"/>
    </source>
</evidence>
<dbReference type="InterPro" id="IPR000835">
    <property type="entry name" value="HTH_MarR-typ"/>
</dbReference>
<evidence type="ECO:0000313" key="3">
    <source>
        <dbReference type="EMBL" id="TWS17889.1"/>
    </source>
</evidence>
<sequence>MSDGPSSTGGPDGGTPGDDAPGAGATATPDEVDLIVRGIVGLAKRVRSDARFVGAEVSYVDFTLLFVLNESPGIRAVDLAEAVSIDKSTASRQLAGLERRGLITRAADPGNPRSRQLRLTEKAERVLAETDREWRRRIQARTADWSPEERRTFATLIDRYMSVDLPGEERPAGL</sequence>
<dbReference type="AlphaFoldDB" id="A0A5C5R4C4"/>
<dbReference type="OrthoDB" id="5148120at2"/>
<dbReference type="Gene3D" id="1.10.10.10">
    <property type="entry name" value="Winged helix-like DNA-binding domain superfamily/Winged helix DNA-binding domain"/>
    <property type="match status" value="1"/>
</dbReference>
<feature type="domain" description="HTH marR-type" evidence="2">
    <location>
        <begin position="32"/>
        <end position="162"/>
    </location>
</feature>
<dbReference type="PANTHER" id="PTHR33164:SF57">
    <property type="entry name" value="MARR-FAMILY TRANSCRIPTIONAL REGULATOR"/>
    <property type="match status" value="1"/>
</dbReference>
<accession>A0A5C5R4C4</accession>